<sequence length="292" mass="31807">MIRQSCFKGGNASILAQNRFVLLTSILATGGWCVAFGGAVVLKALYGAWWVVIYEALIVAGTLMVFMSNRMQHYRYSFLTFLGASIPLLTIQVDYVIQYTKPTVPREPANAYAAGYIVLIIVQYMWIVVFGSDPSSYFGQFGTLEQPPSLSTKDAGHHQPPTIVYGEKHLEDISVSSTSQITGIMGHHQPPPPPQENLASPLPPAHSSLPTPEETVVQYHEQVEALHAYTANPDDPNELSFEKGEMLQVVDRKGNWWQARKATGEIGIIPSNYFGPATGGVSGNGGPGCQQP</sequence>
<gene>
    <name evidence="13" type="ORF">LCOR_01615.1</name>
</gene>
<dbReference type="AlphaFoldDB" id="A0A068RI81"/>
<feature type="transmembrane region" description="Helical" evidence="11">
    <location>
        <begin position="109"/>
        <end position="130"/>
    </location>
</feature>
<feature type="transmembrane region" description="Helical" evidence="11">
    <location>
        <begin position="20"/>
        <end position="42"/>
    </location>
</feature>
<feature type="transmembrane region" description="Helical" evidence="11">
    <location>
        <begin position="48"/>
        <end position="66"/>
    </location>
</feature>
<reference evidence="13" key="1">
    <citation type="submission" date="2013-08" db="EMBL/GenBank/DDBJ databases">
        <title>Gene expansion shapes genome architecture in the human pathogen Lichtheimia corymbifera: an evolutionary genomics analysis in the ancient terrestrial Mucorales (Mucoromycotina).</title>
        <authorList>
            <person name="Schwartze V.U."/>
            <person name="Winter S."/>
            <person name="Shelest E."/>
            <person name="Marcet-Houben M."/>
            <person name="Horn F."/>
            <person name="Wehner S."/>
            <person name="Hoffmann K."/>
            <person name="Riege K."/>
            <person name="Sammeth M."/>
            <person name="Nowrousian M."/>
            <person name="Valiante V."/>
            <person name="Linde J."/>
            <person name="Jacobsen I.D."/>
            <person name="Marz M."/>
            <person name="Brakhage A.A."/>
            <person name="Gabaldon T."/>
            <person name="Bocker S."/>
            <person name="Voigt K."/>
        </authorList>
    </citation>
    <scope>NUCLEOTIDE SEQUENCE [LARGE SCALE GENOMIC DNA]</scope>
    <source>
        <strain evidence="13">FSU 9682</strain>
    </source>
</reference>
<feature type="transmembrane region" description="Helical" evidence="11">
    <location>
        <begin position="78"/>
        <end position="97"/>
    </location>
</feature>
<dbReference type="InterPro" id="IPR035522">
    <property type="entry name" value="Sho1_SH3"/>
</dbReference>
<organism evidence="13 14">
    <name type="scientific">Lichtheimia corymbifera JMRC:FSU:9682</name>
    <dbReference type="NCBI Taxonomy" id="1263082"/>
    <lineage>
        <taxon>Eukaryota</taxon>
        <taxon>Fungi</taxon>
        <taxon>Fungi incertae sedis</taxon>
        <taxon>Mucoromycota</taxon>
        <taxon>Mucoromycotina</taxon>
        <taxon>Mucoromycetes</taxon>
        <taxon>Mucorales</taxon>
        <taxon>Lichtheimiaceae</taxon>
        <taxon>Lichtheimia</taxon>
    </lineage>
</organism>
<keyword evidence="3 9" id="KW-0728">SH3 domain</keyword>
<dbReference type="SMART" id="SM00326">
    <property type="entry name" value="SH3"/>
    <property type="match status" value="1"/>
</dbReference>
<evidence type="ECO:0000259" key="12">
    <source>
        <dbReference type="PROSITE" id="PS50002"/>
    </source>
</evidence>
<keyword evidence="6 11" id="KW-1133">Transmembrane helix</keyword>
<evidence type="ECO:0000313" key="14">
    <source>
        <dbReference type="Proteomes" id="UP000027586"/>
    </source>
</evidence>
<comment type="caution">
    <text evidence="13">The sequence shown here is derived from an EMBL/GenBank/DDBJ whole genome shotgun (WGS) entry which is preliminary data.</text>
</comment>
<dbReference type="EMBL" id="CBTN010000004">
    <property type="protein sequence ID" value="CDH49888.1"/>
    <property type="molecule type" value="Genomic_DNA"/>
</dbReference>
<keyword evidence="4" id="KW-1003">Cell membrane</keyword>
<evidence type="ECO:0000256" key="7">
    <source>
        <dbReference type="ARBA" id="ARBA00023016"/>
    </source>
</evidence>
<comment type="subcellular location">
    <subcellularLocation>
        <location evidence="1">Cell membrane</location>
        <topology evidence="1">Multi-pass membrane protein</topology>
    </subcellularLocation>
</comment>
<dbReference type="SUPFAM" id="SSF50044">
    <property type="entry name" value="SH3-domain"/>
    <property type="match status" value="1"/>
</dbReference>
<evidence type="ECO:0000256" key="6">
    <source>
        <dbReference type="ARBA" id="ARBA00022989"/>
    </source>
</evidence>
<evidence type="ECO:0000256" key="5">
    <source>
        <dbReference type="ARBA" id="ARBA00022692"/>
    </source>
</evidence>
<evidence type="ECO:0000256" key="2">
    <source>
        <dbReference type="ARBA" id="ARBA00009739"/>
    </source>
</evidence>
<keyword evidence="5 11" id="KW-0812">Transmembrane</keyword>
<name>A0A068RI81_9FUNG</name>
<evidence type="ECO:0000256" key="9">
    <source>
        <dbReference type="PROSITE-ProRule" id="PRU00192"/>
    </source>
</evidence>
<keyword evidence="14" id="KW-1185">Reference proteome</keyword>
<proteinExistence type="inferred from homology"/>
<feature type="region of interest" description="Disordered" evidence="10">
    <location>
        <begin position="182"/>
        <end position="211"/>
    </location>
</feature>
<keyword evidence="7" id="KW-0346">Stress response</keyword>
<evidence type="ECO:0000256" key="3">
    <source>
        <dbReference type="ARBA" id="ARBA00022443"/>
    </source>
</evidence>
<evidence type="ECO:0000256" key="11">
    <source>
        <dbReference type="SAM" id="Phobius"/>
    </source>
</evidence>
<dbReference type="Gene3D" id="2.30.30.40">
    <property type="entry name" value="SH3 Domains"/>
    <property type="match status" value="1"/>
</dbReference>
<evidence type="ECO:0000256" key="1">
    <source>
        <dbReference type="ARBA" id="ARBA00004651"/>
    </source>
</evidence>
<protein>
    <submittedName>
        <fullName evidence="13">High osmolarity signaling protein</fullName>
    </submittedName>
</protein>
<dbReference type="GO" id="GO:0005886">
    <property type="term" value="C:plasma membrane"/>
    <property type="evidence" value="ECO:0007669"/>
    <property type="project" value="UniProtKB-SubCell"/>
</dbReference>
<dbReference type="STRING" id="1263082.A0A068RI81"/>
<dbReference type="CDD" id="cd11855">
    <property type="entry name" value="SH3_Sho1p"/>
    <property type="match status" value="1"/>
</dbReference>
<comment type="similarity">
    <text evidence="2">Belongs to the SHO1 family.</text>
</comment>
<keyword evidence="8 11" id="KW-0472">Membrane</keyword>
<dbReference type="VEuPathDB" id="FungiDB:LCOR_01615.1"/>
<evidence type="ECO:0000256" key="4">
    <source>
        <dbReference type="ARBA" id="ARBA00022475"/>
    </source>
</evidence>
<feature type="domain" description="SH3" evidence="12">
    <location>
        <begin position="218"/>
        <end position="279"/>
    </location>
</feature>
<dbReference type="PROSITE" id="PS50002">
    <property type="entry name" value="SH3"/>
    <property type="match status" value="1"/>
</dbReference>
<dbReference type="InterPro" id="IPR036028">
    <property type="entry name" value="SH3-like_dom_sf"/>
</dbReference>
<accession>A0A068RI81</accession>
<dbReference type="PRINTS" id="PR00452">
    <property type="entry name" value="SH3DOMAIN"/>
</dbReference>
<dbReference type="Proteomes" id="UP000027586">
    <property type="component" value="Unassembled WGS sequence"/>
</dbReference>
<evidence type="ECO:0000256" key="10">
    <source>
        <dbReference type="SAM" id="MobiDB-lite"/>
    </source>
</evidence>
<evidence type="ECO:0000256" key="8">
    <source>
        <dbReference type="ARBA" id="ARBA00023136"/>
    </source>
</evidence>
<dbReference type="Pfam" id="PF00018">
    <property type="entry name" value="SH3_1"/>
    <property type="match status" value="1"/>
</dbReference>
<dbReference type="OrthoDB" id="5983572at2759"/>
<evidence type="ECO:0000313" key="13">
    <source>
        <dbReference type="EMBL" id="CDH49888.1"/>
    </source>
</evidence>
<dbReference type="InterPro" id="IPR001452">
    <property type="entry name" value="SH3_domain"/>
</dbReference>